<organism evidence="1 2">
    <name type="scientific">Morella rubra</name>
    <name type="common">Chinese bayberry</name>
    <dbReference type="NCBI Taxonomy" id="262757"/>
    <lineage>
        <taxon>Eukaryota</taxon>
        <taxon>Viridiplantae</taxon>
        <taxon>Streptophyta</taxon>
        <taxon>Embryophyta</taxon>
        <taxon>Tracheophyta</taxon>
        <taxon>Spermatophyta</taxon>
        <taxon>Magnoliopsida</taxon>
        <taxon>eudicotyledons</taxon>
        <taxon>Gunneridae</taxon>
        <taxon>Pentapetalae</taxon>
        <taxon>rosids</taxon>
        <taxon>fabids</taxon>
        <taxon>Fagales</taxon>
        <taxon>Myricaceae</taxon>
        <taxon>Morella</taxon>
    </lineage>
</organism>
<dbReference type="GO" id="GO:0016020">
    <property type="term" value="C:membrane"/>
    <property type="evidence" value="ECO:0007669"/>
    <property type="project" value="GOC"/>
</dbReference>
<evidence type="ECO:0000313" key="1">
    <source>
        <dbReference type="EMBL" id="KAB1203025.1"/>
    </source>
</evidence>
<evidence type="ECO:0000313" key="2">
    <source>
        <dbReference type="Proteomes" id="UP000516437"/>
    </source>
</evidence>
<dbReference type="PANTHER" id="PTHR14859:SF0">
    <property type="entry name" value="ENDONUCLEASE_EXONUCLEASE_PHOSPHATASE FAMILY PROTEIN, EXPRESSED"/>
    <property type="match status" value="1"/>
</dbReference>
<comment type="caution">
    <text evidence="1">The sequence shown here is derived from an EMBL/GenBank/DDBJ whole genome shotgun (WGS) entry which is preliminary data.</text>
</comment>
<gene>
    <name evidence="1" type="ORF">CJ030_MR8G017919</name>
</gene>
<dbReference type="InterPro" id="IPR051916">
    <property type="entry name" value="GPI-anchor_lipid_remodeler"/>
</dbReference>
<dbReference type="GO" id="GO:0005783">
    <property type="term" value="C:endoplasmic reticulum"/>
    <property type="evidence" value="ECO:0007669"/>
    <property type="project" value="TreeGrafter"/>
</dbReference>
<proteinExistence type="predicted"/>
<dbReference type="AlphaFoldDB" id="A0A6A1URI6"/>
<sequence length="123" mass="14028">MKQINSTIQSSINETHILAGGLNSLDETVYSQERWTDIVRYHEEIGKPTPKVEVMRFLKSKQYADAKDFAGECESVVMIAKKSAAALPKKMSEESSHNQSGKCKDNRVFSIKRFMKTQSLRER</sequence>
<keyword evidence="2" id="KW-1185">Reference proteome</keyword>
<reference evidence="1 2" key="1">
    <citation type="journal article" date="2019" name="Plant Biotechnol. J.">
        <title>The red bayberry genome and genetic basis of sex determination.</title>
        <authorList>
            <person name="Jia H.M."/>
            <person name="Jia H.J."/>
            <person name="Cai Q.L."/>
            <person name="Wang Y."/>
            <person name="Zhao H.B."/>
            <person name="Yang W.F."/>
            <person name="Wang G.Y."/>
            <person name="Li Y.H."/>
            <person name="Zhan D.L."/>
            <person name="Shen Y.T."/>
            <person name="Niu Q.F."/>
            <person name="Chang L."/>
            <person name="Qiu J."/>
            <person name="Zhao L."/>
            <person name="Xie H.B."/>
            <person name="Fu W.Y."/>
            <person name="Jin J."/>
            <person name="Li X.W."/>
            <person name="Jiao Y."/>
            <person name="Zhou C.C."/>
            <person name="Tu T."/>
            <person name="Chai C.Y."/>
            <person name="Gao J.L."/>
            <person name="Fan L.J."/>
            <person name="van de Weg E."/>
            <person name="Wang J.Y."/>
            <person name="Gao Z.S."/>
        </authorList>
    </citation>
    <scope>NUCLEOTIDE SEQUENCE [LARGE SCALE GENOMIC DNA]</scope>
    <source>
        <tissue evidence="1">Leaves</tissue>
    </source>
</reference>
<dbReference type="Proteomes" id="UP000516437">
    <property type="component" value="Chromosome 8"/>
</dbReference>
<dbReference type="OrthoDB" id="200415at2759"/>
<dbReference type="EMBL" id="RXIC02000026">
    <property type="protein sequence ID" value="KAB1203025.1"/>
    <property type="molecule type" value="Genomic_DNA"/>
</dbReference>
<dbReference type="GO" id="GO:0006506">
    <property type="term" value="P:GPI anchor biosynthetic process"/>
    <property type="evidence" value="ECO:0007669"/>
    <property type="project" value="TreeGrafter"/>
</dbReference>
<protein>
    <submittedName>
        <fullName evidence="1">Uncharacterized protein</fullName>
    </submittedName>
</protein>
<dbReference type="PANTHER" id="PTHR14859">
    <property type="entry name" value="CALCOFLUOR WHITE HYPERSENSITIVE PROTEIN PRECURSOR"/>
    <property type="match status" value="1"/>
</dbReference>
<accession>A0A6A1URI6</accession>
<name>A0A6A1URI6_9ROSI</name>